<dbReference type="RefSeq" id="WP_149496097.1">
    <property type="nucleotide sequence ID" value="NZ_JASZZN010000007.1"/>
</dbReference>
<protein>
    <submittedName>
        <fullName evidence="2">Uncharacterized protein</fullName>
    </submittedName>
</protein>
<gene>
    <name evidence="2" type="ORF">QTN89_11410</name>
</gene>
<keyword evidence="1" id="KW-0175">Coiled coil</keyword>
<accession>A0ABT7PHS4</accession>
<organism evidence="2 3">
    <name type="scientific">Roseiconus lacunae</name>
    <dbReference type="NCBI Taxonomy" id="2605694"/>
    <lineage>
        <taxon>Bacteria</taxon>
        <taxon>Pseudomonadati</taxon>
        <taxon>Planctomycetota</taxon>
        <taxon>Planctomycetia</taxon>
        <taxon>Pirellulales</taxon>
        <taxon>Pirellulaceae</taxon>
        <taxon>Roseiconus</taxon>
    </lineage>
</organism>
<name>A0ABT7PHS4_9BACT</name>
<evidence type="ECO:0000313" key="2">
    <source>
        <dbReference type="EMBL" id="MDM4016042.1"/>
    </source>
</evidence>
<feature type="coiled-coil region" evidence="1">
    <location>
        <begin position="135"/>
        <end position="219"/>
    </location>
</feature>
<evidence type="ECO:0000256" key="1">
    <source>
        <dbReference type="SAM" id="Coils"/>
    </source>
</evidence>
<dbReference type="Proteomes" id="UP001239462">
    <property type="component" value="Unassembled WGS sequence"/>
</dbReference>
<proteinExistence type="predicted"/>
<keyword evidence="3" id="KW-1185">Reference proteome</keyword>
<sequence length="432" mass="48192">MPLLPLIHCQFNRLGRSLLTAGTPLLLLVAGSVGCDRLPYFGSETSNTSATSPEVVAVVSETSGISAEEDSAKQRIGRLLEAVLPTLEETRVLVDQHADLPDSSSIPFRTDKQSNSAAINELLDEAIVALSLSEVSDYRQQIRQATEAIAQSQEKIADYRRQRLSAAWAKDQSQLEKVNPFELSKEAIDEQIKSEQDSIEQQREQLAALKKTFAEELTRIGIEVDEASVDSLLSSVSGDDIVSMAVVFDNIKQLTTQLQELTEQSGEALETSKRYYGMYVVLVHVMDRIQKTFIRDINTVYIPKLNGFSDQATKNIQQAQVLIKAKGGDVETLRGNIESNELTRHTAKLYIEFLEQNAEQIATENKRAQKNLATAMNTYDTVKLSSDVAKLMNSGRRDFDALMKLKVPSLREFNNDAIRKEFQRMTGELRSN</sequence>
<comment type="caution">
    <text evidence="2">The sequence shown here is derived from an EMBL/GenBank/DDBJ whole genome shotgun (WGS) entry which is preliminary data.</text>
</comment>
<evidence type="ECO:0000313" key="3">
    <source>
        <dbReference type="Proteomes" id="UP001239462"/>
    </source>
</evidence>
<dbReference type="EMBL" id="JASZZN010000007">
    <property type="protein sequence ID" value="MDM4016042.1"/>
    <property type="molecule type" value="Genomic_DNA"/>
</dbReference>
<reference evidence="2 3" key="1">
    <citation type="submission" date="2023-06" db="EMBL/GenBank/DDBJ databases">
        <title>Roseiconus lacunae JC819 isolated from Gulf of Mannar region, Tamil Nadu.</title>
        <authorList>
            <person name="Pk S."/>
            <person name="Ch S."/>
            <person name="Ch V.R."/>
        </authorList>
    </citation>
    <scope>NUCLEOTIDE SEQUENCE [LARGE SCALE GENOMIC DNA]</scope>
    <source>
        <strain evidence="2 3">JC819</strain>
    </source>
</reference>
<feature type="coiled-coil region" evidence="1">
    <location>
        <begin position="244"/>
        <end position="271"/>
    </location>
</feature>
<feature type="coiled-coil region" evidence="1">
    <location>
        <begin position="351"/>
        <end position="378"/>
    </location>
</feature>